<sequence length="115" mass="12808">MTQNSLTYWQAAEAYAKQVLKMDSSAVEQKLAATLAKQRSAMRNATFLERYGTSPKQIANSFSIMPSELARMEKEARKQLAKEQERGITLASPPPARSYLSLCIKVALNAKQVRA</sequence>
<protein>
    <submittedName>
        <fullName evidence="1">Uncharacterized protein</fullName>
    </submittedName>
</protein>
<accession>A0A240EWU0</accession>
<dbReference type="RefSeq" id="YP_009784156.1">
    <property type="nucleotide sequence ID" value="NC_047741.1"/>
</dbReference>
<keyword evidence="2" id="KW-1185">Reference proteome</keyword>
<dbReference type="Proteomes" id="UP000225149">
    <property type="component" value="Segment"/>
</dbReference>
<proteinExistence type="predicted"/>
<dbReference type="EMBL" id="KY065149">
    <property type="protein sequence ID" value="APD18130.1"/>
    <property type="molecule type" value="Genomic_DNA"/>
</dbReference>
<reference evidence="1 2" key="1">
    <citation type="journal article" date="2017" name="PLoS ONE">
        <title>Environmental bacteriophages active on biofilms and planktonic forms of toxigenic Vibrio cholerae: Potential relevance in cholera epidemiology.</title>
        <authorList>
            <person name="Naser I.B."/>
            <person name="Hoque M.M."/>
            <person name="Abdullah A."/>
            <person name="Bari S.M.N."/>
            <person name="Ghosh A.N."/>
            <person name="Faruque S.M."/>
        </authorList>
    </citation>
    <scope>NUCLEOTIDE SEQUENCE [LARGE SCALE GENOMIC DNA]</scope>
</reference>
<dbReference type="GeneID" id="54974151"/>
<dbReference type="KEGG" id="vg:54974151"/>
<organism evidence="1 2">
    <name type="scientific">Vibrio phage JSF7</name>
    <dbReference type="NCBI Taxonomy" id="1292086"/>
    <lineage>
        <taxon>Viruses</taxon>
        <taxon>Duplodnaviria</taxon>
        <taxon>Heunggongvirae</taxon>
        <taxon>Uroviricota</taxon>
        <taxon>Caudoviricetes</taxon>
        <taxon>Autographivirales</taxon>
        <taxon>Tawavirus</taxon>
        <taxon>Tawavirus JSF7</taxon>
    </lineage>
</organism>
<evidence type="ECO:0000313" key="2">
    <source>
        <dbReference type="Proteomes" id="UP000225149"/>
    </source>
</evidence>
<name>A0A240EWU0_9CAUD</name>
<evidence type="ECO:0000313" key="1">
    <source>
        <dbReference type="EMBL" id="APD18130.1"/>
    </source>
</evidence>